<evidence type="ECO:0000256" key="1">
    <source>
        <dbReference type="SAM" id="MobiDB-lite"/>
    </source>
</evidence>
<reference evidence="4" key="1">
    <citation type="submission" date="2018-09" db="EMBL/GenBank/DDBJ databases">
        <title>Paracoccus onubensis nov. sp. a moderate halophilic bacterium isolated from Gruta de las Maravillas (Aracena, Spain).</title>
        <authorList>
            <person name="Jurado V."/>
            <person name="Gutierrez-Patricio S."/>
            <person name="Gonzalez-Pimentel J.L."/>
            <person name="Miller A.Z."/>
            <person name="Laiz L."/>
            <person name="Saiz-Jimenez C."/>
        </authorList>
    </citation>
    <scope>NUCLEOTIDE SEQUENCE [LARGE SCALE GENOMIC DNA]</scope>
    <source>
        <strain evidence="4">DSM 26381</strain>
    </source>
</reference>
<dbReference type="GO" id="GO:0006950">
    <property type="term" value="P:response to stress"/>
    <property type="evidence" value="ECO:0007669"/>
    <property type="project" value="TreeGrafter"/>
</dbReference>
<dbReference type="Pfam" id="PF12802">
    <property type="entry name" value="MarR_2"/>
    <property type="match status" value="1"/>
</dbReference>
<sequence length="174" mass="19597">MVGATAPSQPEAIVTSSPDPLARTGLPQFGDDDPHIAYNRVFFALLRIQRTVMPGIEKSLREMGIADPIWYEILLATEEAGKDGIAMIDLQKRLFVPQYALSRHVARIEKAGLLRRAARPGAGRGQILRLTPQARGLHHRIWQVYMEKIQAAFAPHISTDEAYDLVRMLNRLYR</sequence>
<feature type="region of interest" description="Disordered" evidence="1">
    <location>
        <begin position="1"/>
        <end position="28"/>
    </location>
</feature>
<accession>A0A419A7Z2</accession>
<keyword evidence="4" id="KW-1185">Reference proteome</keyword>
<dbReference type="PROSITE" id="PS50995">
    <property type="entry name" value="HTH_MARR_2"/>
    <property type="match status" value="1"/>
</dbReference>
<dbReference type="Proteomes" id="UP000283587">
    <property type="component" value="Unassembled WGS sequence"/>
</dbReference>
<proteinExistence type="predicted"/>
<evidence type="ECO:0000313" key="3">
    <source>
        <dbReference type="EMBL" id="RJL16597.1"/>
    </source>
</evidence>
<dbReference type="SUPFAM" id="SSF46785">
    <property type="entry name" value="Winged helix' DNA-binding domain"/>
    <property type="match status" value="1"/>
</dbReference>
<dbReference type="InterPro" id="IPR039422">
    <property type="entry name" value="MarR/SlyA-like"/>
</dbReference>
<dbReference type="GO" id="GO:0003700">
    <property type="term" value="F:DNA-binding transcription factor activity"/>
    <property type="evidence" value="ECO:0007669"/>
    <property type="project" value="InterPro"/>
</dbReference>
<feature type="domain" description="HTH marR-type" evidence="2">
    <location>
        <begin position="38"/>
        <end position="174"/>
    </location>
</feature>
<organism evidence="3 4">
    <name type="scientific">Paracoccus siganidrum</name>
    <dbReference type="NCBI Taxonomy" id="1276757"/>
    <lineage>
        <taxon>Bacteria</taxon>
        <taxon>Pseudomonadati</taxon>
        <taxon>Pseudomonadota</taxon>
        <taxon>Alphaproteobacteria</taxon>
        <taxon>Rhodobacterales</taxon>
        <taxon>Paracoccaceae</taxon>
        <taxon>Paracoccus</taxon>
    </lineage>
</organism>
<dbReference type="EMBL" id="QZEW01000031">
    <property type="protein sequence ID" value="RJL16597.1"/>
    <property type="molecule type" value="Genomic_DNA"/>
</dbReference>
<comment type="caution">
    <text evidence="3">The sequence shown here is derived from an EMBL/GenBank/DDBJ whole genome shotgun (WGS) entry which is preliminary data.</text>
</comment>
<name>A0A419A7Z2_9RHOB</name>
<dbReference type="InterPro" id="IPR036388">
    <property type="entry name" value="WH-like_DNA-bd_sf"/>
</dbReference>
<dbReference type="PANTHER" id="PTHR33164:SF104">
    <property type="entry name" value="TRANSCRIPTIONAL REGULATORY PROTEIN"/>
    <property type="match status" value="1"/>
</dbReference>
<dbReference type="SMART" id="SM00347">
    <property type="entry name" value="HTH_MARR"/>
    <property type="match status" value="1"/>
</dbReference>
<dbReference type="Gene3D" id="1.10.10.10">
    <property type="entry name" value="Winged helix-like DNA-binding domain superfamily/Winged helix DNA-binding domain"/>
    <property type="match status" value="1"/>
</dbReference>
<dbReference type="OrthoDB" id="72352at2"/>
<protein>
    <submittedName>
        <fullName evidence="3">MarR family transcriptional regulator</fullName>
    </submittedName>
</protein>
<evidence type="ECO:0000313" key="4">
    <source>
        <dbReference type="Proteomes" id="UP000283587"/>
    </source>
</evidence>
<gene>
    <name evidence="3" type="ORF">D3P05_09100</name>
</gene>
<dbReference type="PANTHER" id="PTHR33164">
    <property type="entry name" value="TRANSCRIPTIONAL REGULATOR, MARR FAMILY"/>
    <property type="match status" value="1"/>
</dbReference>
<dbReference type="AlphaFoldDB" id="A0A419A7Z2"/>
<dbReference type="InterPro" id="IPR000835">
    <property type="entry name" value="HTH_MarR-typ"/>
</dbReference>
<evidence type="ECO:0000259" key="2">
    <source>
        <dbReference type="PROSITE" id="PS50995"/>
    </source>
</evidence>
<dbReference type="InterPro" id="IPR036390">
    <property type="entry name" value="WH_DNA-bd_sf"/>
</dbReference>